<protein>
    <submittedName>
        <fullName evidence="2">Uncharacterized protein</fullName>
    </submittedName>
</protein>
<gene>
    <name evidence="2" type="ORF">MGN01_35270</name>
</gene>
<comment type="caution">
    <text evidence="2">The sequence shown here is derived from an EMBL/GenBank/DDBJ whole genome shotgun (WGS) entry which is preliminary data.</text>
</comment>
<evidence type="ECO:0000313" key="3">
    <source>
        <dbReference type="Proteomes" id="UP000321750"/>
    </source>
</evidence>
<sequence>MTDQSPSAQRRAKRTEAQNKRPEQRPVYRRRPIVRQIEIRIPLPPKTTKSFFRVGDTRVSTPAYKSWLQGAVLAISSTVPAPGRIAGICDVDIYMPTFTGKPENRTAPCLDAAAQAGIIAAATEQFVREVRPHPGTETTDIRMVLTAIPVEDQDAAEIELRHREGHSPKLISAALGISIGQVETIIAGLKR</sequence>
<dbReference type="Proteomes" id="UP000321750">
    <property type="component" value="Unassembled WGS sequence"/>
</dbReference>
<accession>A0A512JP16</accession>
<dbReference type="RefSeq" id="WP_147048100.1">
    <property type="nucleotide sequence ID" value="NZ_BJZV01000022.1"/>
</dbReference>
<feature type="compositionally biased region" description="Basic and acidic residues" evidence="1">
    <location>
        <begin position="14"/>
        <end position="26"/>
    </location>
</feature>
<dbReference type="AlphaFoldDB" id="A0A512JP16"/>
<evidence type="ECO:0000313" key="2">
    <source>
        <dbReference type="EMBL" id="GEP11682.1"/>
    </source>
</evidence>
<dbReference type="OrthoDB" id="959793at2"/>
<organism evidence="2 3">
    <name type="scientific">Methylobacterium gnaphalii</name>
    <dbReference type="NCBI Taxonomy" id="1010610"/>
    <lineage>
        <taxon>Bacteria</taxon>
        <taxon>Pseudomonadati</taxon>
        <taxon>Pseudomonadota</taxon>
        <taxon>Alphaproteobacteria</taxon>
        <taxon>Hyphomicrobiales</taxon>
        <taxon>Methylobacteriaceae</taxon>
        <taxon>Methylobacterium</taxon>
    </lineage>
</organism>
<dbReference type="EMBL" id="BJZV01000022">
    <property type="protein sequence ID" value="GEP11682.1"/>
    <property type="molecule type" value="Genomic_DNA"/>
</dbReference>
<name>A0A512JP16_9HYPH</name>
<evidence type="ECO:0000256" key="1">
    <source>
        <dbReference type="SAM" id="MobiDB-lite"/>
    </source>
</evidence>
<feature type="region of interest" description="Disordered" evidence="1">
    <location>
        <begin position="1"/>
        <end position="26"/>
    </location>
</feature>
<reference evidence="2 3" key="1">
    <citation type="submission" date="2019-07" db="EMBL/GenBank/DDBJ databases">
        <title>Whole genome shotgun sequence of Methylobacterium gnaphalii NBRC 107716.</title>
        <authorList>
            <person name="Hosoyama A."/>
            <person name="Uohara A."/>
            <person name="Ohji S."/>
            <person name="Ichikawa N."/>
        </authorList>
    </citation>
    <scope>NUCLEOTIDE SEQUENCE [LARGE SCALE GENOMIC DNA]</scope>
    <source>
        <strain evidence="2 3">NBRC 107716</strain>
    </source>
</reference>
<keyword evidence="3" id="KW-1185">Reference proteome</keyword>
<proteinExistence type="predicted"/>